<protein>
    <submittedName>
        <fullName evidence="3">1H-3-hydroxy-4-oxoquinaldine 2,4-dioxygenase</fullName>
    </submittedName>
</protein>
<feature type="region of interest" description="Disordered" evidence="1">
    <location>
        <begin position="1"/>
        <end position="25"/>
    </location>
</feature>
<dbReference type="OrthoDB" id="408373at2759"/>
<reference evidence="3" key="1">
    <citation type="submission" date="2014-12" db="EMBL/GenBank/DDBJ databases">
        <title>Genome Sequence of Valsa Canker Pathogens Uncovers a Specific Adaption of Colonization on Woody Bark.</title>
        <authorList>
            <person name="Yin Z."/>
            <person name="Liu H."/>
            <person name="Gao X."/>
            <person name="Li Z."/>
            <person name="Song N."/>
            <person name="Ke X."/>
            <person name="Dai Q."/>
            <person name="Wu Y."/>
            <person name="Sun Y."/>
            <person name="Xu J.-R."/>
            <person name="Kang Z.K."/>
            <person name="Wang L."/>
            <person name="Huang L."/>
        </authorList>
    </citation>
    <scope>NUCLEOTIDE SEQUENCE [LARGE SCALE GENOMIC DNA]</scope>
    <source>
        <strain evidence="3">03-8</strain>
    </source>
</reference>
<dbReference type="Pfam" id="PF12697">
    <property type="entry name" value="Abhydrolase_6"/>
    <property type="match status" value="1"/>
</dbReference>
<dbReference type="SMR" id="A0A194W5F5"/>
<evidence type="ECO:0000313" key="3">
    <source>
        <dbReference type="EMBL" id="KUI71280.1"/>
    </source>
</evidence>
<dbReference type="AlphaFoldDB" id="A0A194W5F5"/>
<evidence type="ECO:0000259" key="2">
    <source>
        <dbReference type="Pfam" id="PF12697"/>
    </source>
</evidence>
<evidence type="ECO:0000256" key="1">
    <source>
        <dbReference type="SAM" id="MobiDB-lite"/>
    </source>
</evidence>
<proteinExistence type="predicted"/>
<sequence>MGILSCFTADRRKSSSSRPHHPSPEKAALKVSDCVVYTKTINGHSIAFTDFGFANDGPAIVTFSGWNQDHRGWANVTPYLMDTFRVISVCFRGHGPNRDPVQDFGFEDHARDVLGVLDSLGVDQFICMAASHGTWPALELSQMVGRQRCLAVLVLDLIMSEASPQFLAGLRALQGKDTWRPAVMAFFKGWSNGTQNVNMREQMLLNAGGFNHETWSRAGRTIEAAYATWGSPLKRMEDLTDPPLIHHVYTQPAGSEADYEALHRSFQEKHSDWFSFSSARGQTHVPHIEQPETVDREVRVLVAKAVARSGSDSIDGKAG</sequence>
<evidence type="ECO:0000313" key="4">
    <source>
        <dbReference type="Proteomes" id="UP000078559"/>
    </source>
</evidence>
<keyword evidence="4" id="KW-1185">Reference proteome</keyword>
<dbReference type="InterPro" id="IPR000073">
    <property type="entry name" value="AB_hydrolase_1"/>
</dbReference>
<feature type="domain" description="AB hydrolase-1" evidence="2">
    <location>
        <begin position="64"/>
        <end position="294"/>
    </location>
</feature>
<organism evidence="3 4">
    <name type="scientific">Cytospora mali</name>
    <name type="common">Apple Valsa canker fungus</name>
    <name type="synonym">Valsa mali</name>
    <dbReference type="NCBI Taxonomy" id="578113"/>
    <lineage>
        <taxon>Eukaryota</taxon>
        <taxon>Fungi</taxon>
        <taxon>Dikarya</taxon>
        <taxon>Ascomycota</taxon>
        <taxon>Pezizomycotina</taxon>
        <taxon>Sordariomycetes</taxon>
        <taxon>Sordariomycetidae</taxon>
        <taxon>Diaporthales</taxon>
        <taxon>Cytosporaceae</taxon>
        <taxon>Cytospora</taxon>
    </lineage>
</organism>
<dbReference type="Proteomes" id="UP000078559">
    <property type="component" value="Chromosome 7"/>
</dbReference>
<accession>A0A194W5F5</accession>
<name>A0A194W5F5_CYTMA</name>
<dbReference type="Gene3D" id="1.10.210.20">
    <property type="match status" value="1"/>
</dbReference>
<gene>
    <name evidence="3" type="ORF">VM1G_07081</name>
</gene>
<dbReference type="SUPFAM" id="SSF53474">
    <property type="entry name" value="alpha/beta-Hydrolases"/>
    <property type="match status" value="1"/>
</dbReference>
<dbReference type="Gene3D" id="3.40.50.1820">
    <property type="entry name" value="alpha/beta hydrolase"/>
    <property type="match status" value="1"/>
</dbReference>
<dbReference type="EMBL" id="CM003104">
    <property type="protein sequence ID" value="KUI71280.1"/>
    <property type="molecule type" value="Genomic_DNA"/>
</dbReference>
<dbReference type="InterPro" id="IPR029058">
    <property type="entry name" value="AB_hydrolase_fold"/>
</dbReference>